<evidence type="ECO:0000256" key="1">
    <source>
        <dbReference type="ARBA" id="ARBA00006739"/>
    </source>
</evidence>
<comment type="caution">
    <text evidence="5">The sequence shown here is derived from an EMBL/GenBank/DDBJ whole genome shotgun (WGS) entry which is preliminary data.</text>
</comment>
<feature type="domain" description="Glycosyltransferase 2-like" evidence="4">
    <location>
        <begin position="31"/>
        <end position="140"/>
    </location>
</feature>
<evidence type="ECO:0000256" key="2">
    <source>
        <dbReference type="ARBA" id="ARBA00022676"/>
    </source>
</evidence>
<dbReference type="EMBL" id="JACSQS010000023">
    <property type="protein sequence ID" value="MBD7955798.1"/>
    <property type="molecule type" value="Genomic_DNA"/>
</dbReference>
<dbReference type="Pfam" id="PF00535">
    <property type="entry name" value="Glycos_transf_2"/>
    <property type="match status" value="1"/>
</dbReference>
<proteinExistence type="inferred from homology"/>
<keyword evidence="6" id="KW-1185">Reference proteome</keyword>
<dbReference type="Proteomes" id="UP000636938">
    <property type="component" value="Unassembled WGS sequence"/>
</dbReference>
<organism evidence="5 6">
    <name type="scientific">Stenotrophomonas lacuserhaii</name>
    <dbReference type="NCBI Taxonomy" id="2760084"/>
    <lineage>
        <taxon>Bacteria</taxon>
        <taxon>Pseudomonadati</taxon>
        <taxon>Pseudomonadota</taxon>
        <taxon>Gammaproteobacteria</taxon>
        <taxon>Lysobacterales</taxon>
        <taxon>Lysobacteraceae</taxon>
        <taxon>Stenotrophomonas</taxon>
    </lineage>
</organism>
<dbReference type="PANTHER" id="PTHR43179">
    <property type="entry name" value="RHAMNOSYLTRANSFERASE WBBL"/>
    <property type="match status" value="1"/>
</dbReference>
<dbReference type="SUPFAM" id="SSF53448">
    <property type="entry name" value="Nucleotide-diphospho-sugar transferases"/>
    <property type="match status" value="1"/>
</dbReference>
<dbReference type="Gene3D" id="3.90.550.10">
    <property type="entry name" value="Spore Coat Polysaccharide Biosynthesis Protein SpsA, Chain A"/>
    <property type="match status" value="1"/>
</dbReference>
<reference evidence="5 6" key="1">
    <citation type="submission" date="2020-08" db="EMBL/GenBank/DDBJ databases">
        <title>A Genomic Blueprint of the Chicken Gut Microbiome.</title>
        <authorList>
            <person name="Gilroy R."/>
            <person name="Ravi A."/>
            <person name="Getino M."/>
            <person name="Pursley I."/>
            <person name="Horton D.L."/>
            <person name="Alikhan N.-F."/>
            <person name="Baker D."/>
            <person name="Gharbi K."/>
            <person name="Hall N."/>
            <person name="Watson M."/>
            <person name="Adriaenssens E.M."/>
            <person name="Foster-Nyarko E."/>
            <person name="Jarju S."/>
            <person name="Secka A."/>
            <person name="Antonio M."/>
            <person name="Oren A."/>
            <person name="Chaudhuri R."/>
            <person name="La Ragione R.M."/>
            <person name="Hildebrand F."/>
            <person name="Pallen M.J."/>
        </authorList>
    </citation>
    <scope>NUCLEOTIDE SEQUENCE [LARGE SCALE GENOMIC DNA]</scope>
    <source>
        <strain evidence="5 6">Sa5BUN4</strain>
    </source>
</reference>
<dbReference type="PANTHER" id="PTHR43179:SF12">
    <property type="entry name" value="GALACTOFURANOSYLTRANSFERASE GLFT2"/>
    <property type="match status" value="1"/>
</dbReference>
<keyword evidence="2" id="KW-0328">Glycosyltransferase</keyword>
<dbReference type="RefSeq" id="WP_191771825.1">
    <property type="nucleotide sequence ID" value="NZ_JACSQS010000023.1"/>
</dbReference>
<evidence type="ECO:0000259" key="4">
    <source>
        <dbReference type="Pfam" id="PF00535"/>
    </source>
</evidence>
<name>A0A8X8FPE3_9GAMM</name>
<gene>
    <name evidence="5" type="ORF">H9654_16525</name>
</gene>
<protein>
    <submittedName>
        <fullName evidence="5">Glycosyltransferase family 2 protein</fullName>
    </submittedName>
</protein>
<comment type="similarity">
    <text evidence="1">Belongs to the glycosyltransferase 2 family.</text>
</comment>
<dbReference type="AlphaFoldDB" id="A0A8X8FPE3"/>
<keyword evidence="3" id="KW-0808">Transferase</keyword>
<evidence type="ECO:0000313" key="5">
    <source>
        <dbReference type="EMBL" id="MBD7955798.1"/>
    </source>
</evidence>
<dbReference type="InterPro" id="IPR029044">
    <property type="entry name" value="Nucleotide-diphossugar_trans"/>
</dbReference>
<dbReference type="CDD" id="cd02526">
    <property type="entry name" value="GT2_RfbF_like"/>
    <property type="match status" value="1"/>
</dbReference>
<accession>A0A8X8FPE3</accession>
<dbReference type="InterPro" id="IPR001173">
    <property type="entry name" value="Glyco_trans_2-like"/>
</dbReference>
<evidence type="ECO:0000313" key="6">
    <source>
        <dbReference type="Proteomes" id="UP000636938"/>
    </source>
</evidence>
<dbReference type="GO" id="GO:0016757">
    <property type="term" value="F:glycosyltransferase activity"/>
    <property type="evidence" value="ECO:0007669"/>
    <property type="project" value="UniProtKB-KW"/>
</dbReference>
<sequence length="323" mass="34797">MPAAVPLADNAVRHADGQGHAARFDAQSTCAVIVTHGPDPALLQQVVASVVPQVGHVVVFDNGSGGVDVAGLLAGHRRVSVMPSALNVGLGAALNRACERARELGFLHVLMMDQDSVLAEGMVHTLGAALVELQQGGDVAAVGPQFRDARSGELAPFVRFGFPFNRKLRGGPGQRVSCDFLITSGSLVPVESLVRIGPMDEALFIDNIDMDWCFRAKRAGLSLHGICDAQMAHSIGEQLLASRVKQDGVIVHKPFRLYFIMRNRVLLYRRGYTPRVWIAQDVPRLVLKFIGNALFLPARWQRLVFMCKGLRDGVAGRSGGLPG</sequence>
<evidence type="ECO:0000256" key="3">
    <source>
        <dbReference type="ARBA" id="ARBA00022679"/>
    </source>
</evidence>